<dbReference type="InterPro" id="IPR023168">
    <property type="entry name" value="GatB_Yqey_C_2"/>
</dbReference>
<gene>
    <name evidence="1" type="ORF">XFLAVUS301_27030</name>
</gene>
<dbReference type="Gene3D" id="1.10.10.410">
    <property type="match status" value="1"/>
</dbReference>
<sequence length="162" mass="17854">MARFNTGQTIVLRDDINAALKEALKAQDKKRTGTLRLINAALKDRDIEQRGHGKDPLNDDELRALLAKMVKQREESAKIYDEGGRPELAAQEREEITYIQAFLPKQLSEADTRAAIAAVIAEIEAKGIKDMGRTMAVLKERHAGALDFGKASGWVKEALTAA</sequence>
<reference evidence="1" key="1">
    <citation type="submission" date="2022-12" db="EMBL/GenBank/DDBJ databases">
        <title>Reference genome sequencing for broad-spectrum identification of bacterial and archaeal isolates by mass spectrometry.</title>
        <authorList>
            <person name="Sekiguchi Y."/>
            <person name="Tourlousse D.M."/>
        </authorList>
    </citation>
    <scope>NUCLEOTIDE SEQUENCE</scope>
    <source>
        <strain evidence="1">301</strain>
    </source>
</reference>
<evidence type="ECO:0000313" key="2">
    <source>
        <dbReference type="Proteomes" id="UP001144397"/>
    </source>
</evidence>
<evidence type="ECO:0000313" key="1">
    <source>
        <dbReference type="EMBL" id="GLI23029.1"/>
    </source>
</evidence>
<proteinExistence type="predicted"/>
<name>A0A9W6CLP6_XANFL</name>
<dbReference type="PANTHER" id="PTHR28055:SF1">
    <property type="entry name" value="ALTERED INHERITANCE OF MITOCHONDRIA PROTEIN 41, MITOCHONDRIAL"/>
    <property type="match status" value="1"/>
</dbReference>
<dbReference type="InterPro" id="IPR042184">
    <property type="entry name" value="YqeY/Aim41_N"/>
</dbReference>
<dbReference type="AlphaFoldDB" id="A0A9W6CLP6"/>
<dbReference type="SUPFAM" id="SSF89095">
    <property type="entry name" value="GatB/YqeY motif"/>
    <property type="match status" value="1"/>
</dbReference>
<accession>A0A9W6CLP6</accession>
<organism evidence="1 2">
    <name type="scientific">Xanthobacter flavus</name>
    <dbReference type="NCBI Taxonomy" id="281"/>
    <lineage>
        <taxon>Bacteria</taxon>
        <taxon>Pseudomonadati</taxon>
        <taxon>Pseudomonadota</taxon>
        <taxon>Alphaproteobacteria</taxon>
        <taxon>Hyphomicrobiales</taxon>
        <taxon>Xanthobacteraceae</taxon>
        <taxon>Xanthobacter</taxon>
    </lineage>
</organism>
<protein>
    <submittedName>
        <fullName evidence="1">Aspartyl-tRNA amidotransferase subunit B</fullName>
    </submittedName>
</protein>
<dbReference type="InterPro" id="IPR019004">
    <property type="entry name" value="YqeY/Aim41"/>
</dbReference>
<dbReference type="Pfam" id="PF09424">
    <property type="entry name" value="YqeY"/>
    <property type="match status" value="1"/>
</dbReference>
<comment type="caution">
    <text evidence="1">The sequence shown here is derived from an EMBL/GenBank/DDBJ whole genome shotgun (WGS) entry which is preliminary data.</text>
</comment>
<dbReference type="InterPro" id="IPR003789">
    <property type="entry name" value="Asn/Gln_tRNA_amidoTrase-B-like"/>
</dbReference>
<dbReference type="PANTHER" id="PTHR28055">
    <property type="entry name" value="ALTERED INHERITANCE OF MITOCHONDRIA PROTEIN 41, MITOCHONDRIAL"/>
    <property type="match status" value="1"/>
</dbReference>
<dbReference type="Gene3D" id="1.10.1510.10">
    <property type="entry name" value="Uncharacterised protein YqeY/AIM41 PF09424, N-terminal domain"/>
    <property type="match status" value="1"/>
</dbReference>
<dbReference type="GO" id="GO:0016884">
    <property type="term" value="F:carbon-nitrogen ligase activity, with glutamine as amido-N-donor"/>
    <property type="evidence" value="ECO:0007669"/>
    <property type="project" value="InterPro"/>
</dbReference>
<dbReference type="Proteomes" id="UP001144397">
    <property type="component" value="Unassembled WGS sequence"/>
</dbReference>
<dbReference type="EMBL" id="BSDO01000003">
    <property type="protein sequence ID" value="GLI23029.1"/>
    <property type="molecule type" value="Genomic_DNA"/>
</dbReference>